<feature type="compositionally biased region" description="Basic and acidic residues" evidence="14">
    <location>
        <begin position="654"/>
        <end position="663"/>
    </location>
</feature>
<keyword evidence="7" id="KW-0964">Secreted</keyword>
<keyword evidence="13" id="KW-0511">Multifunctional enzyme</keyword>
<sequence>MKKSKKMLAGATLAIGVIAPQVLPTIAHADEKAGESTVNLRILETSDIHVNLMNYDYYQTKTDNKVGLVQTATLVNKARDEAKNSVLFDDGDALQGTPLGDYVANKINDPKKPVDPSYTHPLYRLMNLMKYDVISLGNHEFNYGLDYLNKVISKTKFPVINSNVYKDDKDNNEENDQNYFKPYHVFEKEVEDESGQKQKVKIGVMGFVPPQVMNWDKANLEGKVKAKDIVETAKKMVPKMKAEGADVIVALAHSGVDKSGYNVGMENASYYLTEVPGVDAVLMGHSHTEVKDVFNGVPVVMPGVFGSNLGIIDMQLKKVNGKWEVQKEQSKPQLRPIADSKGNPLVQSDQNLVNEIKDDHQATIDYVNTAVGKTTAPINSYFSLVQDDPSVQLVTNAQKWYVEKLFAENGQYSKYKGIPVLSAGAPFKAGGRNGATYYTDIPAGTLAIKNVADLYVYPNTLYAVKVNGAQVKEWLEMSAGQFNQIDPKKTEEQPLVNIGYPTYNFDILDGLKYEIDVTQPAKYDKDGKVVNANTNRIINMTYEGKPVADNQEFIVATNNYRGSSQTFPGVSKGEVVYQSQDETRQIIVKYMQETPVIDPAADKNWTFKPIVADKLNTTFDSSPNAQKYIKKDGKISYVGPSENEFAKYAIDITKKNDDDKETGGENPTTPPTGEGNNGGNPTTPPTGEGNNGGNPTTPPTGEGNNGGNPTTPPTGEGNNGGNPTTPPTDEGNNAGSGQTATDNQNSKETTTVSENKEERDLPKTGTSVASTIGAGLAFVGAGLLLLFRRKKANR</sequence>
<feature type="compositionally biased region" description="Low complexity" evidence="14">
    <location>
        <begin position="664"/>
        <end position="733"/>
    </location>
</feature>
<dbReference type="Gene3D" id="3.90.780.10">
    <property type="entry name" value="5'-Nucleotidase, C-terminal domain"/>
    <property type="match status" value="1"/>
</dbReference>
<dbReference type="EMBL" id="NFEL01000050">
    <property type="protein sequence ID" value="OUA05951.1"/>
    <property type="molecule type" value="Genomic_DNA"/>
</dbReference>
<evidence type="ECO:0000256" key="6">
    <source>
        <dbReference type="ARBA" id="ARBA00022512"/>
    </source>
</evidence>
<dbReference type="GO" id="GO:0008254">
    <property type="term" value="F:3'-nucleotidase activity"/>
    <property type="evidence" value="ECO:0007669"/>
    <property type="project" value="UniProtKB-EC"/>
</dbReference>
<feature type="compositionally biased region" description="Polar residues" evidence="14">
    <location>
        <begin position="735"/>
        <end position="753"/>
    </location>
</feature>
<organism evidence="18 19">
    <name type="scientific">Bacillus thuringiensis subsp. finitimus</name>
    <dbReference type="NCBI Taxonomy" id="29337"/>
    <lineage>
        <taxon>Bacteria</taxon>
        <taxon>Bacillati</taxon>
        <taxon>Bacillota</taxon>
        <taxon>Bacilli</taxon>
        <taxon>Bacillales</taxon>
        <taxon>Bacillaceae</taxon>
        <taxon>Bacillus</taxon>
        <taxon>Bacillus cereus group</taxon>
    </lineage>
</organism>
<name>A0A243GEU2_BACTF</name>
<evidence type="ECO:0000256" key="11">
    <source>
        <dbReference type="ARBA" id="ARBA00022801"/>
    </source>
</evidence>
<comment type="caution">
    <text evidence="18">The sequence shown here is derived from an EMBL/GenBank/DDBJ whole genome shotgun (WGS) entry which is preliminary data.</text>
</comment>
<keyword evidence="15" id="KW-0472">Membrane</keyword>
<reference evidence="18 19" key="1">
    <citation type="submission" date="2016-10" db="EMBL/GenBank/DDBJ databases">
        <title>Comparative genomics of Bacillus thuringiensis reveals a path to pathogens against multiple invertebrate hosts.</title>
        <authorList>
            <person name="Zheng J."/>
            <person name="Gao Q."/>
            <person name="Liu H."/>
            <person name="Peng D."/>
            <person name="Ruan L."/>
            <person name="Sun M."/>
        </authorList>
    </citation>
    <scope>NUCLEOTIDE SEQUENCE [LARGE SCALE GENOMIC DNA]</scope>
    <source>
        <strain evidence="18">CTC</strain>
    </source>
</reference>
<dbReference type="InterPro" id="IPR006179">
    <property type="entry name" value="5_nucleotidase/apyrase"/>
</dbReference>
<evidence type="ECO:0000256" key="2">
    <source>
        <dbReference type="ARBA" id="ARBA00001730"/>
    </source>
</evidence>
<dbReference type="AlphaFoldDB" id="A0A243GEU2"/>
<dbReference type="NCBIfam" id="TIGR01167">
    <property type="entry name" value="LPXTG_anchor"/>
    <property type="match status" value="1"/>
</dbReference>
<comment type="catalytic activity">
    <reaction evidence="1">
        <text>a ribonucleoside 3'-phosphate + H2O = a ribonucleoside + phosphate</text>
        <dbReference type="Rhea" id="RHEA:10144"/>
        <dbReference type="ChEBI" id="CHEBI:13197"/>
        <dbReference type="ChEBI" id="CHEBI:15377"/>
        <dbReference type="ChEBI" id="CHEBI:18254"/>
        <dbReference type="ChEBI" id="CHEBI:43474"/>
        <dbReference type="EC" id="3.1.3.6"/>
    </reaction>
</comment>
<accession>A0A243GEU2</accession>
<dbReference type="InterPro" id="IPR006146">
    <property type="entry name" value="5'-Nucleotdase_CS"/>
</dbReference>
<evidence type="ECO:0000256" key="3">
    <source>
        <dbReference type="ARBA" id="ARBA00001968"/>
    </source>
</evidence>
<evidence type="ECO:0000256" key="14">
    <source>
        <dbReference type="SAM" id="MobiDB-lite"/>
    </source>
</evidence>
<comment type="subcellular location">
    <subcellularLocation>
        <location evidence="4">Secreted</location>
        <location evidence="4">Cell wall</location>
        <topology evidence="4">Peptidoglycan-anchor</topology>
    </subcellularLocation>
</comment>
<feature type="region of interest" description="Disordered" evidence="14">
    <location>
        <begin position="654"/>
        <end position="767"/>
    </location>
</feature>
<dbReference type="PROSITE" id="PS00786">
    <property type="entry name" value="5_NUCLEOTIDASE_2"/>
    <property type="match status" value="1"/>
</dbReference>
<dbReference type="GO" id="GO:0008663">
    <property type="term" value="F:2',3'-cyclic-nucleotide 2'-phosphodiesterase activity"/>
    <property type="evidence" value="ECO:0007669"/>
    <property type="project" value="UniProtKB-EC"/>
</dbReference>
<evidence type="ECO:0000259" key="17">
    <source>
        <dbReference type="PROSITE" id="PS50847"/>
    </source>
</evidence>
<dbReference type="Pfam" id="PF00746">
    <property type="entry name" value="Gram_pos_anchor"/>
    <property type="match status" value="1"/>
</dbReference>
<dbReference type="GO" id="GO:0009166">
    <property type="term" value="P:nucleotide catabolic process"/>
    <property type="evidence" value="ECO:0007669"/>
    <property type="project" value="InterPro"/>
</dbReference>
<evidence type="ECO:0000313" key="19">
    <source>
        <dbReference type="Proteomes" id="UP000195030"/>
    </source>
</evidence>
<dbReference type="Pfam" id="PF00149">
    <property type="entry name" value="Metallophos"/>
    <property type="match status" value="1"/>
</dbReference>
<dbReference type="Gene3D" id="3.60.21.10">
    <property type="match status" value="1"/>
</dbReference>
<evidence type="ECO:0000256" key="9">
    <source>
        <dbReference type="ARBA" id="ARBA00022729"/>
    </source>
</evidence>
<evidence type="ECO:0000256" key="12">
    <source>
        <dbReference type="ARBA" id="ARBA00023088"/>
    </source>
</evidence>
<dbReference type="PANTHER" id="PTHR11575">
    <property type="entry name" value="5'-NUCLEOTIDASE-RELATED"/>
    <property type="match status" value="1"/>
</dbReference>
<dbReference type="NCBIfam" id="NF006933">
    <property type="entry name" value="PRK09418.1"/>
    <property type="match status" value="1"/>
</dbReference>
<dbReference type="InterPro" id="IPR008334">
    <property type="entry name" value="5'-Nucleotdase_C"/>
</dbReference>
<feature type="transmembrane region" description="Helical" evidence="15">
    <location>
        <begin position="768"/>
        <end position="787"/>
    </location>
</feature>
<keyword evidence="10" id="KW-0547">Nucleotide-binding</keyword>
<protein>
    <submittedName>
        <fullName evidence="18">2',3'-cyclic-nucleotide 2'-phosphodiesterase</fullName>
    </submittedName>
</protein>
<dbReference type="CDD" id="cd07410">
    <property type="entry name" value="MPP_CpdB_N"/>
    <property type="match status" value="1"/>
</dbReference>
<evidence type="ECO:0000256" key="7">
    <source>
        <dbReference type="ARBA" id="ARBA00022525"/>
    </source>
</evidence>
<evidence type="ECO:0000256" key="4">
    <source>
        <dbReference type="ARBA" id="ARBA00004168"/>
    </source>
</evidence>
<gene>
    <name evidence="18" type="ORF">BK772_24235</name>
</gene>
<evidence type="ECO:0000256" key="13">
    <source>
        <dbReference type="ARBA" id="ARBA00023268"/>
    </source>
</evidence>
<comment type="catalytic activity">
    <reaction evidence="2">
        <text>a nucleoside 2',3'-cyclic phosphate + H2O = a nucleoside 3'-phosphate + H(+)</text>
        <dbReference type="Rhea" id="RHEA:19621"/>
        <dbReference type="ChEBI" id="CHEBI:15377"/>
        <dbReference type="ChEBI" id="CHEBI:15378"/>
        <dbReference type="ChEBI" id="CHEBI:66949"/>
        <dbReference type="ChEBI" id="CHEBI:66954"/>
        <dbReference type="EC" id="3.1.4.16"/>
    </reaction>
</comment>
<evidence type="ECO:0000313" key="18">
    <source>
        <dbReference type="EMBL" id="OUA05951.1"/>
    </source>
</evidence>
<keyword evidence="15" id="KW-0812">Transmembrane</keyword>
<keyword evidence="8" id="KW-0479">Metal-binding</keyword>
<comment type="cofactor">
    <cofactor evidence="3">
        <name>a divalent metal cation</name>
        <dbReference type="ChEBI" id="CHEBI:60240"/>
    </cofactor>
</comment>
<evidence type="ECO:0000256" key="1">
    <source>
        <dbReference type="ARBA" id="ARBA00000527"/>
    </source>
</evidence>
<evidence type="ECO:0000256" key="10">
    <source>
        <dbReference type="ARBA" id="ARBA00022741"/>
    </source>
</evidence>
<feature type="domain" description="Gram-positive cocci surface proteins LPxTG" evidence="17">
    <location>
        <begin position="761"/>
        <end position="794"/>
    </location>
</feature>
<evidence type="ECO:0000256" key="5">
    <source>
        <dbReference type="ARBA" id="ARBA00006654"/>
    </source>
</evidence>
<dbReference type="Proteomes" id="UP000195030">
    <property type="component" value="Unassembled WGS sequence"/>
</dbReference>
<evidence type="ECO:0000256" key="8">
    <source>
        <dbReference type="ARBA" id="ARBA00022723"/>
    </source>
</evidence>
<keyword evidence="9 16" id="KW-0732">Signal</keyword>
<dbReference type="InterPro" id="IPR041827">
    <property type="entry name" value="CpdB_N"/>
</dbReference>
<dbReference type="SUPFAM" id="SSF55816">
    <property type="entry name" value="5'-nucleotidase (syn. UDP-sugar hydrolase), C-terminal domain"/>
    <property type="match status" value="1"/>
</dbReference>
<keyword evidence="12" id="KW-0572">Peptidoglycan-anchor</keyword>
<keyword evidence="11" id="KW-0378">Hydrolase</keyword>
<feature type="chain" id="PRO_5011252204" evidence="16">
    <location>
        <begin position="30"/>
        <end position="794"/>
    </location>
</feature>
<evidence type="ECO:0000256" key="15">
    <source>
        <dbReference type="SAM" id="Phobius"/>
    </source>
</evidence>
<dbReference type="RefSeq" id="WP_060632189.1">
    <property type="nucleotide sequence ID" value="NZ_NFEL01000050.1"/>
</dbReference>
<proteinExistence type="inferred from homology"/>
<dbReference type="InterPro" id="IPR036907">
    <property type="entry name" value="5'-Nucleotdase_C_sf"/>
</dbReference>
<dbReference type="PROSITE" id="PS50847">
    <property type="entry name" value="GRAM_POS_ANCHORING"/>
    <property type="match status" value="1"/>
</dbReference>
<dbReference type="InterPro" id="IPR029052">
    <property type="entry name" value="Metallo-depent_PP-like"/>
</dbReference>
<comment type="similarity">
    <text evidence="5">Belongs to the 5'-nucleotidase family.</text>
</comment>
<evidence type="ECO:0000256" key="16">
    <source>
        <dbReference type="SAM" id="SignalP"/>
    </source>
</evidence>
<dbReference type="PANTHER" id="PTHR11575:SF6">
    <property type="entry name" value="2',3'-CYCLIC-NUCLEOTIDE 2'-PHOSPHODIESTERASE_3'-NUCLEOTIDASE"/>
    <property type="match status" value="1"/>
</dbReference>
<dbReference type="SUPFAM" id="SSF56300">
    <property type="entry name" value="Metallo-dependent phosphatases"/>
    <property type="match status" value="1"/>
</dbReference>
<dbReference type="PRINTS" id="PR01607">
    <property type="entry name" value="APYRASEFAMLY"/>
</dbReference>
<feature type="signal peptide" evidence="16">
    <location>
        <begin position="1"/>
        <end position="29"/>
    </location>
</feature>
<dbReference type="GO" id="GO:0030288">
    <property type="term" value="C:outer membrane-bounded periplasmic space"/>
    <property type="evidence" value="ECO:0007669"/>
    <property type="project" value="TreeGrafter"/>
</dbReference>
<keyword evidence="15" id="KW-1133">Transmembrane helix</keyword>
<dbReference type="InterPro" id="IPR019931">
    <property type="entry name" value="LPXTG_anchor"/>
</dbReference>
<dbReference type="InterPro" id="IPR004843">
    <property type="entry name" value="Calcineurin-like_PHP"/>
</dbReference>
<dbReference type="GO" id="GO:0046872">
    <property type="term" value="F:metal ion binding"/>
    <property type="evidence" value="ECO:0007669"/>
    <property type="project" value="UniProtKB-KW"/>
</dbReference>
<keyword evidence="6" id="KW-0134">Cell wall</keyword>
<dbReference type="NCBIfam" id="NF006938">
    <property type="entry name" value="PRK09420.1"/>
    <property type="match status" value="1"/>
</dbReference>
<dbReference type="Pfam" id="PF02872">
    <property type="entry name" value="5_nucleotid_C"/>
    <property type="match status" value="1"/>
</dbReference>
<dbReference type="GO" id="GO:0000166">
    <property type="term" value="F:nucleotide binding"/>
    <property type="evidence" value="ECO:0007669"/>
    <property type="project" value="UniProtKB-KW"/>
</dbReference>